<keyword evidence="4" id="KW-1185">Reference proteome</keyword>
<keyword evidence="2" id="KW-1133">Transmembrane helix</keyword>
<feature type="compositionally biased region" description="Low complexity" evidence="1">
    <location>
        <begin position="232"/>
        <end position="243"/>
    </location>
</feature>
<sequence length="830" mass="90544">MARRGRTFQGAMKQGLTTTSPRRKKQGLSGAEKDARRTAEERRKAQLAGTDDESSSQSEDEEPSTDDGGSSSSEASNNQQSEDSYPAARSTTTAHHARQQPPSAQKGPSTGYGEALAKVYDYEPSDEEDESDEPSSQTTPATPSDSDEQQGSSSSLAKAGITTTESGGRPTAGQLPASNTTQPSNQTGQTGTVVVPVNQPPTSQTAEGHMPPHPTSVSTFARNGAVVPGNAADGISDADSISSEGDELRHSFHRGSSTSSSGEGKQNGLPGENKDSLSDLVKLLDCIEMPLGYHELDSRVDEFCKRIRKDGIRYPNHPTQTACRKAAKHVTTQIRRVYDKCSISIYECLTDMWLSPVIPGYESLVSEKRRRTSAVIPAAEAQQRFDILKRLKFLLILMQRQIVEPAMIGFLMSLFDMSKCSERFRQEPRYTTPEGSTISAKRLFQALLTDAVAAAFTLDVEKCKTPEAMHTGTKANVLCAQFMQEAKVRETLQPIIRLVAENDIDGAKQRAATFAQDLQRAKEDWKNVETAQAFGRVHAALSVTLTFPLSNWKGRLASWLATLSPLRKLLGRVLGEVTAYIFQDNEDARDFGLQVESVEEDPTVTGPALLKYAEVHVMQLVAEARFFCQTGFTGLGKALGSALKTVTRSFARAPVNEGQQGSNEPTVSPSSPMFSEISSSMHVWNGSTHNPMTLARLTLQDFLPSFLSTKRKKHHRFSGSALALVGTTSGMKLKKALKNVEYNGKRIFADSQFLKRRWWNVLGWILKRLRTTEKLALPLVLLLGIHFFVISISFAAVATVATQAIGAYCVLVVVLMMLDALQLGAALNLS</sequence>
<feature type="compositionally biased region" description="Low complexity" evidence="1">
    <location>
        <begin position="184"/>
        <end position="205"/>
    </location>
</feature>
<feature type="compositionally biased region" description="Acidic residues" evidence="1">
    <location>
        <begin position="123"/>
        <end position="133"/>
    </location>
</feature>
<accession>U6GXU3</accession>
<name>U6GXU3_EIMAC</name>
<feature type="compositionally biased region" description="Basic and acidic residues" evidence="1">
    <location>
        <begin position="31"/>
        <end position="44"/>
    </location>
</feature>
<dbReference type="GeneID" id="25269623"/>
<evidence type="ECO:0000256" key="1">
    <source>
        <dbReference type="SAM" id="MobiDB-lite"/>
    </source>
</evidence>
<dbReference type="AlphaFoldDB" id="U6GXU3"/>
<keyword evidence="2" id="KW-0472">Membrane</keyword>
<proteinExistence type="predicted"/>
<dbReference type="OMA" id="TQIRRVY"/>
<protein>
    <submittedName>
        <fullName evidence="3">Uncharacterized protein</fullName>
    </submittedName>
</protein>
<evidence type="ECO:0000256" key="2">
    <source>
        <dbReference type="SAM" id="Phobius"/>
    </source>
</evidence>
<keyword evidence="2" id="KW-0812">Transmembrane</keyword>
<feature type="region of interest" description="Disordered" evidence="1">
    <location>
        <begin position="1"/>
        <end position="274"/>
    </location>
</feature>
<feature type="compositionally biased region" description="Acidic residues" evidence="1">
    <location>
        <begin position="50"/>
        <end position="65"/>
    </location>
</feature>
<reference evidence="3" key="2">
    <citation type="submission" date="2013-10" db="EMBL/GenBank/DDBJ databases">
        <authorList>
            <person name="Aslett M."/>
        </authorList>
    </citation>
    <scope>NUCLEOTIDE SEQUENCE [LARGE SCALE GENOMIC DNA]</scope>
    <source>
        <strain evidence="3">Houghton</strain>
    </source>
</reference>
<dbReference type="OrthoDB" id="347393at2759"/>
<dbReference type="VEuPathDB" id="ToxoDB:EAH_00015530"/>
<feature type="transmembrane region" description="Helical" evidence="2">
    <location>
        <begin position="775"/>
        <end position="799"/>
    </location>
</feature>
<feature type="transmembrane region" description="Helical" evidence="2">
    <location>
        <begin position="805"/>
        <end position="829"/>
    </location>
</feature>
<evidence type="ECO:0000313" key="3">
    <source>
        <dbReference type="EMBL" id="CDI84437.1"/>
    </source>
</evidence>
<gene>
    <name evidence="3" type="ORF">EAH_00015530</name>
</gene>
<organism evidence="3 4">
    <name type="scientific">Eimeria acervulina</name>
    <name type="common">Coccidian parasite</name>
    <dbReference type="NCBI Taxonomy" id="5801"/>
    <lineage>
        <taxon>Eukaryota</taxon>
        <taxon>Sar</taxon>
        <taxon>Alveolata</taxon>
        <taxon>Apicomplexa</taxon>
        <taxon>Conoidasida</taxon>
        <taxon>Coccidia</taxon>
        <taxon>Eucoccidiorida</taxon>
        <taxon>Eimeriorina</taxon>
        <taxon>Eimeriidae</taxon>
        <taxon>Eimeria</taxon>
    </lineage>
</organism>
<dbReference type="Proteomes" id="UP000018050">
    <property type="component" value="Unassembled WGS sequence"/>
</dbReference>
<dbReference type="EMBL" id="HG673679">
    <property type="protein sequence ID" value="CDI84437.1"/>
    <property type="molecule type" value="Genomic_DNA"/>
</dbReference>
<feature type="compositionally biased region" description="Low complexity" evidence="1">
    <location>
        <begin position="66"/>
        <end position="94"/>
    </location>
</feature>
<dbReference type="RefSeq" id="XP_013246590.1">
    <property type="nucleotide sequence ID" value="XM_013391136.1"/>
</dbReference>
<reference evidence="3" key="1">
    <citation type="submission" date="2013-10" db="EMBL/GenBank/DDBJ databases">
        <title>Genomic analysis of the causative agents of coccidiosis in chickens.</title>
        <authorList>
            <person name="Reid A.J."/>
            <person name="Blake D."/>
            <person name="Billington K."/>
            <person name="Browne H."/>
            <person name="Dunn M."/>
            <person name="Hung S."/>
            <person name="Kawahara F."/>
            <person name="Miranda-Saavedra D."/>
            <person name="Mourier T."/>
            <person name="Nagra H."/>
            <person name="Otto T.D."/>
            <person name="Rawlings N."/>
            <person name="Sanchez A."/>
            <person name="Sanders M."/>
            <person name="Subramaniam C."/>
            <person name="Tay Y."/>
            <person name="Dear P."/>
            <person name="Doerig C."/>
            <person name="Gruber A."/>
            <person name="Parkinson J."/>
            <person name="Shirley M."/>
            <person name="Wan K.L."/>
            <person name="Berriman M."/>
            <person name="Tomley F."/>
            <person name="Pain A."/>
        </authorList>
    </citation>
    <scope>NUCLEOTIDE SEQUENCE [LARGE SCALE GENOMIC DNA]</scope>
    <source>
        <strain evidence="3">Houghton</strain>
    </source>
</reference>
<evidence type="ECO:0000313" key="4">
    <source>
        <dbReference type="Proteomes" id="UP000018050"/>
    </source>
</evidence>